<dbReference type="Proteomes" id="UP000310553">
    <property type="component" value="Chromosome"/>
</dbReference>
<gene>
    <name evidence="2" type="ORF">E7Z57_09655</name>
</gene>
<reference evidence="2 3" key="1">
    <citation type="submission" date="2019-04" db="EMBL/GenBank/DDBJ databases">
        <title>Complete Genome of UW386 and Higher Quality Genome of UW700.</title>
        <authorList>
            <person name="Jacobs J."/>
            <person name="Perez A."/>
            <person name="Steidl O."/>
            <person name="Allen C."/>
        </authorList>
    </citation>
    <scope>NUCLEOTIDE SEQUENCE [LARGE SCALE GENOMIC DNA]</scope>
    <source>
        <strain evidence="2 3">UW386</strain>
    </source>
</reference>
<feature type="region of interest" description="Disordered" evidence="1">
    <location>
        <begin position="88"/>
        <end position="130"/>
    </location>
</feature>
<proteinExistence type="predicted"/>
<sequence>MKLEQGISMPADSGSRSSVVDRDGAATFLSGRGQAWQRAMEQAEFAGWFKDPEDGRQSTGSAAASEIPPALRMTAGQRAPMPHYALFESSRSSRSPADGRDDLSGAGSARMSGDAGSTGSAAGDERARGLGNASGTVRALAASLRGAVTFAVGSTVEVDVTMASPAGVMSAGRLWSTAVVPSAANSASEPGCAEDGLSDAEVSPAPKAQGGTANADPNPKIRVHVEWSEAGVRVWLGVDHDAEAALPQVQRQLDRVLAESGSQLLSLVCNGRPVVGPMDRPWAKSPPLAMSLPGPYQPVFQGGDRSAGQPMVHLDEQVER</sequence>
<dbReference type="AlphaFoldDB" id="A0AA92ED73"/>
<feature type="region of interest" description="Disordered" evidence="1">
    <location>
        <begin position="47"/>
        <end position="71"/>
    </location>
</feature>
<name>A0AA92ED73_RALSL</name>
<dbReference type="EMBL" id="CP039339">
    <property type="protein sequence ID" value="QCX49346.1"/>
    <property type="molecule type" value="Genomic_DNA"/>
</dbReference>
<evidence type="ECO:0000256" key="1">
    <source>
        <dbReference type="SAM" id="MobiDB-lite"/>
    </source>
</evidence>
<evidence type="ECO:0000313" key="2">
    <source>
        <dbReference type="EMBL" id="QCX49346.1"/>
    </source>
</evidence>
<protein>
    <submittedName>
        <fullName evidence="2">Uncharacterized protein</fullName>
    </submittedName>
</protein>
<feature type="compositionally biased region" description="Low complexity" evidence="1">
    <location>
        <begin position="112"/>
        <end position="122"/>
    </location>
</feature>
<accession>A0AA92ED73</accession>
<evidence type="ECO:0000313" key="3">
    <source>
        <dbReference type="Proteomes" id="UP000310553"/>
    </source>
</evidence>
<feature type="region of interest" description="Disordered" evidence="1">
    <location>
        <begin position="301"/>
        <end position="320"/>
    </location>
</feature>
<organism evidence="2 3">
    <name type="scientific">Ralstonia solanacearum</name>
    <name type="common">Pseudomonas solanacearum</name>
    <dbReference type="NCBI Taxonomy" id="305"/>
    <lineage>
        <taxon>Bacteria</taxon>
        <taxon>Pseudomonadati</taxon>
        <taxon>Pseudomonadota</taxon>
        <taxon>Betaproteobacteria</taxon>
        <taxon>Burkholderiales</taxon>
        <taxon>Burkholderiaceae</taxon>
        <taxon>Ralstonia</taxon>
        <taxon>Ralstonia solanacearum species complex</taxon>
    </lineage>
</organism>
<feature type="region of interest" description="Disordered" evidence="1">
    <location>
        <begin position="1"/>
        <end position="22"/>
    </location>
</feature>
<feature type="region of interest" description="Disordered" evidence="1">
    <location>
        <begin position="185"/>
        <end position="219"/>
    </location>
</feature>